<dbReference type="GeneID" id="85229789"/>
<dbReference type="InterPro" id="IPR050616">
    <property type="entry name" value="CPA3_Na-H_Antiporter_A"/>
</dbReference>
<reference evidence="3 4" key="1">
    <citation type="submission" date="2019-09" db="EMBL/GenBank/DDBJ databases">
        <title>The complete genome of Methanoplanus sp. FWC-SCC4.</title>
        <authorList>
            <person name="Chen S.-C."/>
            <person name="Zhou Y.-Z."/>
            <person name="Lai M.-C."/>
        </authorList>
    </citation>
    <scope>NUCLEOTIDE SEQUENCE [LARGE SCALE GENOMIC DNA]</scope>
    <source>
        <strain evidence="3 4">FWC-SCC4</strain>
    </source>
</reference>
<feature type="transmembrane region" description="Helical" evidence="1">
    <location>
        <begin position="66"/>
        <end position="84"/>
    </location>
</feature>
<sequence>MRTKDIATALIVAILAASFLMTAVDLEFGSPKNTGMDDYMIQNGQEMAAVNNIVTGVVFDFRGFDTLGEATVLFTAVLAISMMFRKRKEEDEDYDYE</sequence>
<keyword evidence="1" id="KW-1133">Transmembrane helix</keyword>
<keyword evidence="1" id="KW-0472">Membrane</keyword>
<keyword evidence="4" id="KW-1185">Reference proteome</keyword>
<organism evidence="3 4">
    <name type="scientific">Methanochimaera problematica</name>
    <dbReference type="NCBI Taxonomy" id="2609417"/>
    <lineage>
        <taxon>Archaea</taxon>
        <taxon>Methanobacteriati</taxon>
        <taxon>Methanobacteriota</taxon>
        <taxon>Stenosarchaea group</taxon>
        <taxon>Methanomicrobia</taxon>
        <taxon>Methanomicrobiales</taxon>
        <taxon>Methanomicrobiaceae</taxon>
        <taxon>Methanochimaera</taxon>
    </lineage>
</organism>
<evidence type="ECO:0000313" key="4">
    <source>
        <dbReference type="Proteomes" id="UP001301797"/>
    </source>
</evidence>
<protein>
    <recommendedName>
        <fullName evidence="2">MrpA C-terminal/MbhE domain-containing protein</fullName>
    </recommendedName>
</protein>
<dbReference type="AlphaFoldDB" id="A0AA97FDP8"/>
<keyword evidence="1" id="KW-0812">Transmembrane</keyword>
<dbReference type="RefSeq" id="WP_317135781.1">
    <property type="nucleotide sequence ID" value="NZ_CP043875.1"/>
</dbReference>
<evidence type="ECO:0000256" key="1">
    <source>
        <dbReference type="SAM" id="Phobius"/>
    </source>
</evidence>
<gene>
    <name evidence="3" type="ORF">F1737_06435</name>
</gene>
<feature type="domain" description="MrpA C-terminal/MbhE" evidence="2">
    <location>
        <begin position="2"/>
        <end position="87"/>
    </location>
</feature>
<dbReference type="Pfam" id="PF20501">
    <property type="entry name" value="MbhE"/>
    <property type="match status" value="1"/>
</dbReference>
<proteinExistence type="predicted"/>
<accession>A0AA97FDP8</accession>
<evidence type="ECO:0000313" key="3">
    <source>
        <dbReference type="EMBL" id="WOF16368.1"/>
    </source>
</evidence>
<evidence type="ECO:0000259" key="2">
    <source>
        <dbReference type="Pfam" id="PF20501"/>
    </source>
</evidence>
<dbReference type="PANTHER" id="PTHR43373:SF1">
    <property type="entry name" value="NA(+)_H(+) ANTIPORTER SUBUNIT A"/>
    <property type="match status" value="1"/>
</dbReference>
<dbReference type="EMBL" id="CP043875">
    <property type="protein sequence ID" value="WOF16368.1"/>
    <property type="molecule type" value="Genomic_DNA"/>
</dbReference>
<dbReference type="InterPro" id="IPR046806">
    <property type="entry name" value="MrpA_C/MbhE"/>
</dbReference>
<dbReference type="Proteomes" id="UP001301797">
    <property type="component" value="Chromosome"/>
</dbReference>
<dbReference type="PANTHER" id="PTHR43373">
    <property type="entry name" value="NA(+)/H(+) ANTIPORTER SUBUNIT"/>
    <property type="match status" value="1"/>
</dbReference>
<dbReference type="KEGG" id="mefw:F1737_06435"/>
<name>A0AA97FDP8_9EURY</name>